<organism evidence="13 14">
    <name type="scientific">Ramularia collo-cygni</name>
    <dbReference type="NCBI Taxonomy" id="112498"/>
    <lineage>
        <taxon>Eukaryota</taxon>
        <taxon>Fungi</taxon>
        <taxon>Dikarya</taxon>
        <taxon>Ascomycota</taxon>
        <taxon>Pezizomycotina</taxon>
        <taxon>Dothideomycetes</taxon>
        <taxon>Dothideomycetidae</taxon>
        <taxon>Mycosphaerellales</taxon>
        <taxon>Mycosphaerellaceae</taxon>
        <taxon>Ramularia</taxon>
    </lineage>
</organism>
<dbReference type="InterPro" id="IPR018201">
    <property type="entry name" value="Ketoacyl_synth_AS"/>
</dbReference>
<evidence type="ECO:0000256" key="2">
    <source>
        <dbReference type="ARBA" id="ARBA00008467"/>
    </source>
</evidence>
<evidence type="ECO:0000256" key="6">
    <source>
        <dbReference type="ARBA" id="ARBA00023098"/>
    </source>
</evidence>
<comment type="pathway">
    <text evidence="1">Lipid metabolism; fatty acid biosynthesis.</text>
</comment>
<evidence type="ECO:0000256" key="4">
    <source>
        <dbReference type="ARBA" id="ARBA00022679"/>
    </source>
</evidence>
<dbReference type="AlphaFoldDB" id="A0A2D3VAM9"/>
<name>A0A2D3VAM9_9PEZI</name>
<dbReference type="SUPFAM" id="SSF53901">
    <property type="entry name" value="Thiolase-like"/>
    <property type="match status" value="2"/>
</dbReference>
<dbReference type="FunFam" id="3.40.47.10:FF:000015">
    <property type="entry name" value="3-oxoacyl-[acyl-carrier-protein] synthase, mitochondrial"/>
    <property type="match status" value="1"/>
</dbReference>
<dbReference type="SMART" id="SM00825">
    <property type="entry name" value="PKS_KS"/>
    <property type="match status" value="1"/>
</dbReference>
<evidence type="ECO:0000256" key="3">
    <source>
        <dbReference type="ARBA" id="ARBA00022516"/>
    </source>
</evidence>
<keyword evidence="7 9" id="KW-0275">Fatty acid biosynthesis</keyword>
<dbReference type="FunFam" id="3.40.47.10:FF:000024">
    <property type="entry name" value="3-oxoacyl-[acyl-carrier-protein] synthase, mitochondrial"/>
    <property type="match status" value="1"/>
</dbReference>
<dbReference type="Gene3D" id="3.40.47.10">
    <property type="match status" value="2"/>
</dbReference>
<dbReference type="GeneID" id="35599617"/>
<evidence type="ECO:0000256" key="5">
    <source>
        <dbReference type="ARBA" id="ARBA00022832"/>
    </source>
</evidence>
<dbReference type="InterPro" id="IPR014030">
    <property type="entry name" value="Ketoacyl_synth_N"/>
</dbReference>
<dbReference type="PROSITE" id="PS52004">
    <property type="entry name" value="KS3_2"/>
    <property type="match status" value="1"/>
</dbReference>
<keyword evidence="8" id="KW-0012">Acyltransferase</keyword>
<dbReference type="PROSITE" id="PS00606">
    <property type="entry name" value="KS3_1"/>
    <property type="match status" value="1"/>
</dbReference>
<keyword evidence="3 9" id="KW-0444">Lipid biosynthesis</keyword>
<dbReference type="Pfam" id="PF02801">
    <property type="entry name" value="Ketoacyl-synt_C"/>
    <property type="match status" value="1"/>
</dbReference>
<dbReference type="Proteomes" id="UP000225277">
    <property type="component" value="Unassembled WGS sequence"/>
</dbReference>
<dbReference type="RefSeq" id="XP_023625489.1">
    <property type="nucleotide sequence ID" value="XM_023769721.1"/>
</dbReference>
<evidence type="ECO:0000256" key="7">
    <source>
        <dbReference type="ARBA" id="ARBA00023160"/>
    </source>
</evidence>
<reference evidence="13 14" key="1">
    <citation type="submission" date="2016-03" db="EMBL/GenBank/DDBJ databases">
        <authorList>
            <person name="Ploux O."/>
        </authorList>
    </citation>
    <scope>NUCLEOTIDE SEQUENCE [LARGE SCALE GENOMIC DNA]</scope>
    <source>
        <strain evidence="13 14">URUG2</strain>
    </source>
</reference>
<protein>
    <recommendedName>
        <fullName evidence="9">3-oxoacyl-[acyl-carrier-protein] synthase</fullName>
    </recommendedName>
</protein>
<dbReference type="InterPro" id="IPR014031">
    <property type="entry name" value="Ketoacyl_synth_C"/>
</dbReference>
<evidence type="ECO:0000256" key="10">
    <source>
        <dbReference type="PIRSR" id="PIRSR000447-1"/>
    </source>
</evidence>
<dbReference type="InterPro" id="IPR000794">
    <property type="entry name" value="Beta-ketoacyl_synthase"/>
</dbReference>
<accession>A0A2D3VAM9</accession>
<evidence type="ECO:0000256" key="11">
    <source>
        <dbReference type="RuleBase" id="RU003694"/>
    </source>
</evidence>
<proteinExistence type="inferred from homology"/>
<dbReference type="InterPro" id="IPR017568">
    <property type="entry name" value="3-oxoacyl-ACP_synth-2"/>
</dbReference>
<keyword evidence="6" id="KW-0443">Lipid metabolism</keyword>
<feature type="domain" description="Ketosynthase family 3 (KS3)" evidence="12">
    <location>
        <begin position="1"/>
        <end position="428"/>
    </location>
</feature>
<dbReference type="PANTHER" id="PTHR11712:SF336">
    <property type="entry name" value="3-OXOACYL-[ACYL-CARRIER-PROTEIN] SYNTHASE, MITOCHONDRIAL"/>
    <property type="match status" value="1"/>
</dbReference>
<dbReference type="InterPro" id="IPR020841">
    <property type="entry name" value="PKS_Beta-ketoAc_synthase_dom"/>
</dbReference>
<comment type="similarity">
    <text evidence="2 9 11">Belongs to the thiolase-like superfamily. Beta-ketoacyl-ACP synthases family.</text>
</comment>
<dbReference type="CDD" id="cd00834">
    <property type="entry name" value="KAS_I_II"/>
    <property type="match status" value="1"/>
</dbReference>
<dbReference type="InterPro" id="IPR016039">
    <property type="entry name" value="Thiolase-like"/>
</dbReference>
<dbReference type="GO" id="GO:0006633">
    <property type="term" value="P:fatty acid biosynthetic process"/>
    <property type="evidence" value="ECO:0007669"/>
    <property type="project" value="UniProtKB-KW"/>
</dbReference>
<dbReference type="NCBIfam" id="TIGR03150">
    <property type="entry name" value="fabF"/>
    <property type="match status" value="1"/>
</dbReference>
<dbReference type="PIRSF" id="PIRSF000447">
    <property type="entry name" value="KAS_II"/>
    <property type="match status" value="1"/>
</dbReference>
<sequence length="430" mass="45276">MRRVVVTGLGAVTPLAAGIKQTWRRLLDSGSGIVSTSSKGPSFDTLPSRVAGLIPLGSREQGKWQAKDWLPASDERQMALFAQYAIASAHEALEDAGWHPTEESDLEATGVTIGSGIGNLDEAYRTSVAFHEHGYRKVSPLFVPRLLINLAAGHISIRYGFKGPNHAATTACTTGLHAVGDASRLIAFGDADVMVAGGAESCIHPLAIAGFARARSLATDWNDNPNASSRPFDRDRAGFVIGEGAGVVVLEELEHAKARGAKIYAEIRGYGLSSDAHHMTAPREDGGGAYLAMRQALRHARLEPGEIDYINAHATSTRLGDAAENNAIKSLLLGEGGKTKASEINVSSTKGAVGHLLGAAGAVEAIFTILAVHHNVLPPTLNLEHPGDPPEDFNCNYVPRVAQEHTVNAALTNSFGFGGTNASLCVAKYA</sequence>
<feature type="active site" description="For beta-ketoacyl synthase activity" evidence="10">
    <location>
        <position position="172"/>
    </location>
</feature>
<evidence type="ECO:0000256" key="9">
    <source>
        <dbReference type="PIRNR" id="PIRNR000447"/>
    </source>
</evidence>
<dbReference type="STRING" id="112498.A0A2D3VAM9"/>
<dbReference type="OrthoDB" id="5334845at2759"/>
<dbReference type="EMBL" id="FJUY01000006">
    <property type="protein sequence ID" value="CZT18599.1"/>
    <property type="molecule type" value="Genomic_DNA"/>
</dbReference>
<evidence type="ECO:0000256" key="1">
    <source>
        <dbReference type="ARBA" id="ARBA00005194"/>
    </source>
</evidence>
<keyword evidence="4 9" id="KW-0808">Transferase</keyword>
<evidence type="ECO:0000313" key="14">
    <source>
        <dbReference type="Proteomes" id="UP000225277"/>
    </source>
</evidence>
<keyword evidence="5" id="KW-0276">Fatty acid metabolism</keyword>
<dbReference type="NCBIfam" id="NF005589">
    <property type="entry name" value="PRK07314.1"/>
    <property type="match status" value="1"/>
</dbReference>
<dbReference type="GO" id="GO:0005739">
    <property type="term" value="C:mitochondrion"/>
    <property type="evidence" value="ECO:0007669"/>
    <property type="project" value="TreeGrafter"/>
</dbReference>
<dbReference type="Pfam" id="PF00109">
    <property type="entry name" value="ketoacyl-synt"/>
    <property type="match status" value="1"/>
</dbReference>
<evidence type="ECO:0000259" key="12">
    <source>
        <dbReference type="PROSITE" id="PS52004"/>
    </source>
</evidence>
<gene>
    <name evidence="13" type="ORF">RCC_04443</name>
</gene>
<evidence type="ECO:0000313" key="13">
    <source>
        <dbReference type="EMBL" id="CZT18599.1"/>
    </source>
</evidence>
<dbReference type="PANTHER" id="PTHR11712">
    <property type="entry name" value="POLYKETIDE SYNTHASE-RELATED"/>
    <property type="match status" value="1"/>
</dbReference>
<evidence type="ECO:0000256" key="8">
    <source>
        <dbReference type="ARBA" id="ARBA00023315"/>
    </source>
</evidence>
<keyword evidence="14" id="KW-1185">Reference proteome</keyword>
<dbReference type="GO" id="GO:0004315">
    <property type="term" value="F:3-oxoacyl-[acyl-carrier-protein] synthase activity"/>
    <property type="evidence" value="ECO:0007669"/>
    <property type="project" value="InterPro"/>
</dbReference>